<comment type="caution">
    <text evidence="1">The sequence shown here is derived from an EMBL/GenBank/DDBJ whole genome shotgun (WGS) entry which is preliminary data.</text>
</comment>
<gene>
    <name evidence="1" type="ORF">SFOMI_3342</name>
</gene>
<dbReference type="AlphaFoldDB" id="A0A292ZIV3"/>
<name>A0A292ZIV3_SPHSA</name>
<proteinExistence type="predicted"/>
<accession>A0A292ZIV3</accession>
<reference evidence="1 2" key="2">
    <citation type="journal article" date="2013" name="Environ. Sci. Technol.">
        <title>The 4-tert-butylphenol-utilizing bacterium Sphingobium fuliginis OMI can degrade bisphenols via phenolic ring hydroxylation and meta-cleavage pathway.</title>
        <authorList>
            <person name="Ogata Y."/>
            <person name="Goda S."/>
            <person name="Toyama T."/>
            <person name="Sei K."/>
            <person name="Ike M."/>
        </authorList>
    </citation>
    <scope>NUCLEOTIDE SEQUENCE [LARGE SCALE GENOMIC DNA]</scope>
    <source>
        <strain evidence="1 2">OMI</strain>
    </source>
</reference>
<reference evidence="1 2" key="1">
    <citation type="journal article" date="2013" name="Biodegradation">
        <title>Occurrence of 4-tert-butylphenol (4-t-BP) biodegradation in an aquatic sample caused by the presence of Spirodela polyrrhiza and isolation of a 4-t-BP-utilizing bacterium.</title>
        <authorList>
            <person name="Ogata Y."/>
            <person name="Toyama T."/>
            <person name="Yu N."/>
            <person name="Wang X."/>
            <person name="Sei K."/>
            <person name="Ike M."/>
        </authorList>
    </citation>
    <scope>NUCLEOTIDE SEQUENCE [LARGE SCALE GENOMIC DNA]</scope>
    <source>
        <strain evidence="1 2">OMI</strain>
    </source>
</reference>
<evidence type="ECO:0000313" key="1">
    <source>
        <dbReference type="EMBL" id="GAY22780.1"/>
    </source>
</evidence>
<dbReference type="Proteomes" id="UP000221538">
    <property type="component" value="Unassembled WGS sequence"/>
</dbReference>
<organism evidence="1 2">
    <name type="scientific">Sphingobium fuliginis (strain ATCC 27551)</name>
    <dbReference type="NCBI Taxonomy" id="336203"/>
    <lineage>
        <taxon>Bacteria</taxon>
        <taxon>Pseudomonadati</taxon>
        <taxon>Pseudomonadota</taxon>
        <taxon>Alphaproteobacteria</taxon>
        <taxon>Sphingomonadales</taxon>
        <taxon>Sphingomonadaceae</taxon>
        <taxon>Sphingobium</taxon>
    </lineage>
</organism>
<evidence type="ECO:0000313" key="2">
    <source>
        <dbReference type="Proteomes" id="UP000221538"/>
    </source>
</evidence>
<sequence length="221" mass="24766">MLVDLYAMIELDATFGVPIANLRQNPAEEHPARKIFEAGANAVWAMEYGGQQGAAGDWTRIHRTSDEGDPWALFWERVATLTKIGALIFEPWIYDGEPFDAEPLFPVDPAAHYPIQNVDKITALTRSAYAAAAELAGERTYLLDRAEGDILVPLPTHHRPPEVRGVAKLRIEADTPGRRRAYAQRMERIDAYSEAFAILKLDAENGRFDKPLRVFRPASRP</sequence>
<protein>
    <submittedName>
        <fullName evidence="1">Uncharacterized protein</fullName>
    </submittedName>
</protein>
<dbReference type="EMBL" id="BEWI01000032">
    <property type="protein sequence ID" value="GAY22780.1"/>
    <property type="molecule type" value="Genomic_DNA"/>
</dbReference>